<evidence type="ECO:0000313" key="6">
    <source>
        <dbReference type="Proteomes" id="UP001596390"/>
    </source>
</evidence>
<name>A0ABD5YGA0_9EURY</name>
<dbReference type="InterPro" id="IPR024706">
    <property type="entry name" value="Peroxiredoxin_AhpC-typ"/>
</dbReference>
<dbReference type="InterPro" id="IPR050455">
    <property type="entry name" value="Tpx_Peroxidase_subfamily"/>
</dbReference>
<dbReference type="PROSITE" id="PS51352">
    <property type="entry name" value="THIOREDOXIN_2"/>
    <property type="match status" value="1"/>
</dbReference>
<dbReference type="InterPro" id="IPR013766">
    <property type="entry name" value="Thioredoxin_domain"/>
</dbReference>
<feature type="domain" description="Thioredoxin" evidence="4">
    <location>
        <begin position="2"/>
        <end position="156"/>
    </location>
</feature>
<dbReference type="PANTHER" id="PTHR43110:SF1">
    <property type="entry name" value="THIOL PEROXIDASE"/>
    <property type="match status" value="1"/>
</dbReference>
<evidence type="ECO:0000259" key="4">
    <source>
        <dbReference type="PROSITE" id="PS51352"/>
    </source>
</evidence>
<evidence type="ECO:0000256" key="2">
    <source>
        <dbReference type="ARBA" id="ARBA00023284"/>
    </source>
</evidence>
<dbReference type="GO" id="GO:0016491">
    <property type="term" value="F:oxidoreductase activity"/>
    <property type="evidence" value="ECO:0007669"/>
    <property type="project" value="UniProtKB-KW"/>
</dbReference>
<evidence type="ECO:0000313" key="5">
    <source>
        <dbReference type="EMBL" id="MFC7186919.1"/>
    </source>
</evidence>
<dbReference type="AlphaFoldDB" id="A0ABD5YGA0"/>
<sequence>MTAVGDDAPDFTASLVDDDIEPFRLADHLGDEPVVLAFFPAAFSNTCTDEMEALRDGFDRGDCTLFGVSTDLPHALAAYRTEYELPFALVADPAHRAIEAYEVIESFDHYGVDTVARRAVFVIDGDGVVTYRWLAENAGQEPDYDALAAAVADAAE</sequence>
<evidence type="ECO:0000256" key="3">
    <source>
        <dbReference type="PIRSR" id="PIRSR000239-1"/>
    </source>
</evidence>
<dbReference type="InterPro" id="IPR000866">
    <property type="entry name" value="AhpC/TSA"/>
</dbReference>
<proteinExistence type="predicted"/>
<protein>
    <submittedName>
        <fullName evidence="5">Redoxin domain-containing protein</fullName>
    </submittedName>
</protein>
<keyword evidence="2" id="KW-0676">Redox-active center</keyword>
<dbReference type="EMBL" id="JBHSZZ010000031">
    <property type="protein sequence ID" value="MFC7186919.1"/>
    <property type="molecule type" value="Genomic_DNA"/>
</dbReference>
<dbReference type="Pfam" id="PF00578">
    <property type="entry name" value="AhpC-TSA"/>
    <property type="match status" value="1"/>
</dbReference>
<keyword evidence="1" id="KW-0560">Oxidoreductase</keyword>
<comment type="caution">
    <text evidence="5">The sequence shown here is derived from an EMBL/GenBank/DDBJ whole genome shotgun (WGS) entry which is preliminary data.</text>
</comment>
<evidence type="ECO:0000256" key="1">
    <source>
        <dbReference type="ARBA" id="ARBA00023002"/>
    </source>
</evidence>
<dbReference type="Gene3D" id="3.40.30.10">
    <property type="entry name" value="Glutaredoxin"/>
    <property type="match status" value="1"/>
</dbReference>
<dbReference type="SUPFAM" id="SSF52833">
    <property type="entry name" value="Thioredoxin-like"/>
    <property type="match status" value="1"/>
</dbReference>
<feature type="active site" description="Cysteine sulfenic acid (-SOH) intermediate; for peroxidase activity" evidence="3">
    <location>
        <position position="47"/>
    </location>
</feature>
<accession>A0ABD5YGA0</accession>
<keyword evidence="6" id="KW-1185">Reference proteome</keyword>
<dbReference type="Proteomes" id="UP001596390">
    <property type="component" value="Unassembled WGS sequence"/>
</dbReference>
<dbReference type="InterPro" id="IPR036249">
    <property type="entry name" value="Thioredoxin-like_sf"/>
</dbReference>
<reference evidence="5 6" key="1">
    <citation type="journal article" date="2019" name="Int. J. Syst. Evol. Microbiol.">
        <title>The Global Catalogue of Microorganisms (GCM) 10K type strain sequencing project: providing services to taxonomists for standard genome sequencing and annotation.</title>
        <authorList>
            <consortium name="The Broad Institute Genomics Platform"/>
            <consortium name="The Broad Institute Genome Sequencing Center for Infectious Disease"/>
            <person name="Wu L."/>
            <person name="Ma J."/>
        </authorList>
    </citation>
    <scope>NUCLEOTIDE SEQUENCE [LARGE SCALE GENOMIC DNA]</scope>
    <source>
        <strain evidence="5 6">Q85</strain>
    </source>
</reference>
<organism evidence="5 6">
    <name type="scientific">Halorubrum yunnanense</name>
    <dbReference type="NCBI Taxonomy" id="1526162"/>
    <lineage>
        <taxon>Archaea</taxon>
        <taxon>Methanobacteriati</taxon>
        <taxon>Methanobacteriota</taxon>
        <taxon>Stenosarchaea group</taxon>
        <taxon>Halobacteria</taxon>
        <taxon>Halobacteriales</taxon>
        <taxon>Haloferacaceae</taxon>
        <taxon>Halorubrum</taxon>
    </lineage>
</organism>
<dbReference type="PIRSF" id="PIRSF000239">
    <property type="entry name" value="AHPC"/>
    <property type="match status" value="1"/>
</dbReference>
<gene>
    <name evidence="5" type="ORF">ACFQMK_08475</name>
</gene>
<dbReference type="PANTHER" id="PTHR43110">
    <property type="entry name" value="THIOL PEROXIDASE"/>
    <property type="match status" value="1"/>
</dbReference>
<dbReference type="RefSeq" id="WP_267663946.1">
    <property type="nucleotide sequence ID" value="NZ_JAODIX010000031.1"/>
</dbReference>